<dbReference type="InterPro" id="IPR044066">
    <property type="entry name" value="TRIAD_supradom"/>
</dbReference>
<dbReference type="UniPathway" id="UPA00143"/>
<feature type="domain" description="RING-type" evidence="11">
    <location>
        <begin position="228"/>
        <end position="428"/>
    </location>
</feature>
<comment type="pathway">
    <text evidence="1">Protein modification; protein ubiquitination.</text>
</comment>
<dbReference type="PROSITE" id="PS51873">
    <property type="entry name" value="TRIAD"/>
    <property type="match status" value="1"/>
</dbReference>
<keyword evidence="4" id="KW-0479">Metal-binding</keyword>
<keyword evidence="7" id="KW-0833">Ubl conjugation pathway</keyword>
<dbReference type="EMBL" id="KB605210">
    <property type="protein sequence ID" value="EMP23949.1"/>
    <property type="molecule type" value="Genomic_DNA"/>
</dbReference>
<keyword evidence="6 9" id="KW-0863">Zinc-finger</keyword>
<accession>M7AI04</accession>
<dbReference type="FunFam" id="2.30.30.380:FF:000007">
    <property type="entry name" value="RanBP-type and C3HC4-type zinc finger-containing protein 1"/>
    <property type="match status" value="1"/>
</dbReference>
<dbReference type="Gene3D" id="3.10.20.90">
    <property type="entry name" value="Phosphatidylinositol 3-kinase Catalytic Subunit, Chain A, domain 1"/>
    <property type="match status" value="1"/>
</dbReference>
<keyword evidence="13" id="KW-1185">Reference proteome</keyword>
<keyword evidence="3" id="KW-0808">Transferase</keyword>
<evidence type="ECO:0000256" key="4">
    <source>
        <dbReference type="ARBA" id="ARBA00022723"/>
    </source>
</evidence>
<organism evidence="12 13">
    <name type="scientific">Chelonia mydas</name>
    <name type="common">Green sea-turtle</name>
    <name type="synonym">Chelonia agassizi</name>
    <dbReference type="NCBI Taxonomy" id="8469"/>
    <lineage>
        <taxon>Eukaryota</taxon>
        <taxon>Metazoa</taxon>
        <taxon>Chordata</taxon>
        <taxon>Craniata</taxon>
        <taxon>Vertebrata</taxon>
        <taxon>Euteleostomi</taxon>
        <taxon>Archelosauria</taxon>
        <taxon>Testudinata</taxon>
        <taxon>Testudines</taxon>
        <taxon>Cryptodira</taxon>
        <taxon>Durocryptodira</taxon>
        <taxon>Americhelydia</taxon>
        <taxon>Chelonioidea</taxon>
        <taxon>Cheloniidae</taxon>
        <taxon>Chelonia</taxon>
    </lineage>
</organism>
<comment type="similarity">
    <text evidence="2">Belongs to the RBR family.</text>
</comment>
<dbReference type="PROSITE" id="PS01358">
    <property type="entry name" value="ZF_RANBP2_1"/>
    <property type="match status" value="1"/>
</dbReference>
<evidence type="ECO:0000256" key="8">
    <source>
        <dbReference type="ARBA" id="ARBA00022833"/>
    </source>
</evidence>
<dbReference type="AlphaFoldDB" id="M7AI04"/>
<dbReference type="GO" id="GO:0043161">
    <property type="term" value="P:proteasome-mediated ubiquitin-dependent protein catabolic process"/>
    <property type="evidence" value="ECO:0007669"/>
    <property type="project" value="TreeGrafter"/>
</dbReference>
<dbReference type="PROSITE" id="PS50199">
    <property type="entry name" value="ZF_RANBP2_2"/>
    <property type="match status" value="1"/>
</dbReference>
<dbReference type="Gene3D" id="2.30.30.380">
    <property type="entry name" value="Zn-finger domain of Sec23/24"/>
    <property type="match status" value="1"/>
</dbReference>
<dbReference type="InterPro" id="IPR047557">
    <property type="entry name" value="Rcat_RBR_HOIL1"/>
</dbReference>
<dbReference type="FunFam" id="3.10.20.90:FF:000130">
    <property type="entry name" value="SHANK-associated RH domain interactor"/>
    <property type="match status" value="1"/>
</dbReference>
<dbReference type="CDD" id="cd01799">
    <property type="entry name" value="Ubl_HOIL1"/>
    <property type="match status" value="1"/>
</dbReference>
<dbReference type="GO" id="GO:0043130">
    <property type="term" value="F:ubiquitin binding"/>
    <property type="evidence" value="ECO:0007669"/>
    <property type="project" value="TreeGrafter"/>
</dbReference>
<dbReference type="Proteomes" id="UP000031443">
    <property type="component" value="Unassembled WGS sequence"/>
</dbReference>
<dbReference type="CDD" id="cd20358">
    <property type="entry name" value="Rcat_RBR_HOIL1"/>
    <property type="match status" value="1"/>
</dbReference>
<evidence type="ECO:0000256" key="2">
    <source>
        <dbReference type="ARBA" id="ARBA00008278"/>
    </source>
</evidence>
<dbReference type="InterPro" id="IPR051628">
    <property type="entry name" value="LUBAC_E3_Ligases"/>
</dbReference>
<proteinExistence type="inferred from homology"/>
<evidence type="ECO:0000256" key="5">
    <source>
        <dbReference type="ARBA" id="ARBA00022737"/>
    </source>
</evidence>
<dbReference type="SMART" id="SM00547">
    <property type="entry name" value="ZnF_RBZ"/>
    <property type="match status" value="1"/>
</dbReference>
<evidence type="ECO:0000256" key="3">
    <source>
        <dbReference type="ARBA" id="ARBA00022679"/>
    </source>
</evidence>
<dbReference type="GO" id="GO:0004842">
    <property type="term" value="F:ubiquitin-protein transferase activity"/>
    <property type="evidence" value="ECO:0007669"/>
    <property type="project" value="TreeGrafter"/>
</dbReference>
<keyword evidence="5" id="KW-0677">Repeat</keyword>
<dbReference type="GO" id="GO:0097039">
    <property type="term" value="P:protein linear polyubiquitination"/>
    <property type="evidence" value="ECO:0007669"/>
    <property type="project" value="TreeGrafter"/>
</dbReference>
<dbReference type="SUPFAM" id="SSF57850">
    <property type="entry name" value="RING/U-box"/>
    <property type="match status" value="2"/>
</dbReference>
<reference evidence="13" key="1">
    <citation type="journal article" date="2013" name="Nat. Genet.">
        <title>The draft genomes of soft-shell turtle and green sea turtle yield insights into the development and evolution of the turtle-specific body plan.</title>
        <authorList>
            <person name="Wang Z."/>
            <person name="Pascual-Anaya J."/>
            <person name="Zadissa A."/>
            <person name="Li W."/>
            <person name="Niimura Y."/>
            <person name="Huang Z."/>
            <person name="Li C."/>
            <person name="White S."/>
            <person name="Xiong Z."/>
            <person name="Fang D."/>
            <person name="Wang B."/>
            <person name="Ming Y."/>
            <person name="Chen Y."/>
            <person name="Zheng Y."/>
            <person name="Kuraku S."/>
            <person name="Pignatelli M."/>
            <person name="Herrero J."/>
            <person name="Beal K."/>
            <person name="Nozawa M."/>
            <person name="Li Q."/>
            <person name="Wang J."/>
            <person name="Zhang H."/>
            <person name="Yu L."/>
            <person name="Shigenobu S."/>
            <person name="Wang J."/>
            <person name="Liu J."/>
            <person name="Flicek P."/>
            <person name="Searle S."/>
            <person name="Wang J."/>
            <person name="Kuratani S."/>
            <person name="Yin Y."/>
            <person name="Aken B."/>
            <person name="Zhang G."/>
            <person name="Irie N."/>
        </authorList>
    </citation>
    <scope>NUCLEOTIDE SEQUENCE [LARGE SCALE GENOMIC DNA]</scope>
</reference>
<dbReference type="STRING" id="8469.M7AI04"/>
<sequence length="432" mass="48334">MALARQQASLRILLKESSYPTNEIRMKVGVEDATCSANITIRVHAHMSIGTLRQQVFQDYGFHPSVQRWIIGQCLCVDDRTIGSYGIRKDGDTAFLYLLSAKRANLSEQRCEEDKALVMLPPAPSLPDSSGTEEKRKYSTLPNMAPKKGWACAKCTYINKPTRPGCEMCSTDRPVEYVVPGSYQPDETELWRMQQEEKGILQYQQALEDERLQNLQQLLQLGGAPGPRWAAWPLSGGELRGPAGRPGPSRGGGSSGACWARDCLRQVVIYSQEPQVSCPFRDDTSPCSSKLQEREVRALVSAEEYKRFLERGLVAAERRTQNSYHCKTADCQGWCIYEDAVNEFRCPICWGLNCLLCKTLVQMGEAMHCPVCRIIVQKKDGCDWIRCTVCQTEICWVTKGPRWGPAGPGDTSGGCRCNVNGQRCHPHCQNCH</sequence>
<gene>
    <name evidence="12" type="ORF">UY3_18992</name>
</gene>
<evidence type="ECO:0000259" key="10">
    <source>
        <dbReference type="PROSITE" id="PS50199"/>
    </source>
</evidence>
<dbReference type="GO" id="GO:0071797">
    <property type="term" value="C:LUBAC complex"/>
    <property type="evidence" value="ECO:0007669"/>
    <property type="project" value="TreeGrafter"/>
</dbReference>
<dbReference type="SUPFAM" id="SSF54236">
    <property type="entry name" value="Ubiquitin-like"/>
    <property type="match status" value="1"/>
</dbReference>
<feature type="domain" description="RanBP2-type" evidence="10">
    <location>
        <begin position="146"/>
        <end position="175"/>
    </location>
</feature>
<keyword evidence="8" id="KW-0862">Zinc</keyword>
<dbReference type="PANTHER" id="PTHR22770">
    <property type="entry name" value="UBIQUITIN CONJUGATING ENZYME 7 INTERACTING PROTEIN-RELATED"/>
    <property type="match status" value="1"/>
</dbReference>
<evidence type="ECO:0000256" key="9">
    <source>
        <dbReference type="PROSITE-ProRule" id="PRU00322"/>
    </source>
</evidence>
<dbReference type="GO" id="GO:0008270">
    <property type="term" value="F:zinc ion binding"/>
    <property type="evidence" value="ECO:0007669"/>
    <property type="project" value="UniProtKB-KW"/>
</dbReference>
<dbReference type="SUPFAM" id="SSF90209">
    <property type="entry name" value="Ran binding protein zinc finger-like"/>
    <property type="match status" value="1"/>
</dbReference>
<evidence type="ECO:0000313" key="12">
    <source>
        <dbReference type="EMBL" id="EMP23949.1"/>
    </source>
</evidence>
<dbReference type="InterPro" id="IPR001876">
    <property type="entry name" value="Znf_RanBP2"/>
</dbReference>
<dbReference type="PANTHER" id="PTHR22770:SF45">
    <property type="entry name" value="RANBP-TYPE AND C3HC4-TYPE ZINC FINGER-CONTAINING PROTEIN 1"/>
    <property type="match status" value="1"/>
</dbReference>
<dbReference type="InterPro" id="IPR036443">
    <property type="entry name" value="Znf_RanBP2_sf"/>
</dbReference>
<evidence type="ECO:0000259" key="11">
    <source>
        <dbReference type="PROSITE" id="PS51873"/>
    </source>
</evidence>
<evidence type="ECO:0000256" key="1">
    <source>
        <dbReference type="ARBA" id="ARBA00004906"/>
    </source>
</evidence>
<name>M7AI04_CHEMY</name>
<dbReference type="GO" id="GO:0043123">
    <property type="term" value="P:positive regulation of canonical NF-kappaB signal transduction"/>
    <property type="evidence" value="ECO:0007669"/>
    <property type="project" value="TreeGrafter"/>
</dbReference>
<dbReference type="InterPro" id="IPR029071">
    <property type="entry name" value="Ubiquitin-like_domsf"/>
</dbReference>
<protein>
    <submittedName>
        <fullName evidence="12">RanBP-type and C3HC4-type zinc finger-containing protein 1</fullName>
    </submittedName>
</protein>
<evidence type="ECO:0000256" key="7">
    <source>
        <dbReference type="ARBA" id="ARBA00022786"/>
    </source>
</evidence>
<evidence type="ECO:0000313" key="13">
    <source>
        <dbReference type="Proteomes" id="UP000031443"/>
    </source>
</evidence>
<evidence type="ECO:0000256" key="6">
    <source>
        <dbReference type="ARBA" id="ARBA00022771"/>
    </source>
</evidence>